<evidence type="ECO:0000256" key="1">
    <source>
        <dbReference type="ARBA" id="ARBA00009400"/>
    </source>
</evidence>
<dbReference type="SUPFAM" id="SSF54675">
    <property type="entry name" value="Nicotinate/Quinolinate PRTase N-terminal domain-like"/>
    <property type="match status" value="1"/>
</dbReference>
<dbReference type="InterPro" id="IPR013785">
    <property type="entry name" value="Aldolase_TIM"/>
</dbReference>
<sequence>MERCVPDRVLEAMLAEDAPFGDLTTRALGIGAQAAGMNFRARTAMRLAGSEEAARLIELAGGELLACVPSGSALSAGDVILQAEGPVAALHLAWKTAQTLIEYLSGMASAAAEILDLLHAAGFDLPLACTRKNFPGNRPLASKAVRAGGAVAHRLSLSETLLVFPDHRVFVDNVTLPQLFARMRQQHPEKKLVAEAGDLAEALWLAQSGADILQLERFSPDALAECRAALVAQGSHVLLAPAGGVTLGNALAYARAGAVFLVSSAPYFAAPKDVKVTFSAR</sequence>
<evidence type="ECO:0000313" key="9">
    <source>
        <dbReference type="Proteomes" id="UP000778523"/>
    </source>
</evidence>
<protein>
    <recommendedName>
        <fullName evidence="2">Putative pyrophosphorylase ModD</fullName>
    </recommendedName>
</protein>
<dbReference type="InterPro" id="IPR006242">
    <property type="entry name" value="ModD"/>
</dbReference>
<dbReference type="RefSeq" id="WP_170021155.1">
    <property type="nucleotide sequence ID" value="NZ_JABCSC020000001.1"/>
</dbReference>
<dbReference type="SUPFAM" id="SSF51690">
    <property type="entry name" value="Nicotinate/Quinolinate PRTase C-terminal domain-like"/>
    <property type="match status" value="1"/>
</dbReference>
<comment type="similarity">
    <text evidence="1 5">Belongs to the NadC/ModD family.</text>
</comment>
<evidence type="ECO:0000256" key="3">
    <source>
        <dbReference type="ARBA" id="ARBA00022676"/>
    </source>
</evidence>
<dbReference type="CDD" id="cd01573">
    <property type="entry name" value="modD_like"/>
    <property type="match status" value="1"/>
</dbReference>
<dbReference type="EMBL" id="JABCSC020000001">
    <property type="protein sequence ID" value="NSL54697.1"/>
    <property type="molecule type" value="Genomic_DNA"/>
</dbReference>
<dbReference type="InterPro" id="IPR037128">
    <property type="entry name" value="Quinolinate_PRibosylTase_N_sf"/>
</dbReference>
<evidence type="ECO:0000256" key="5">
    <source>
        <dbReference type="PIRNR" id="PIRNR006250"/>
    </source>
</evidence>
<dbReference type="InterPro" id="IPR002638">
    <property type="entry name" value="Quinolinate_PRibosylTrfase_C"/>
</dbReference>
<reference evidence="8 9" key="1">
    <citation type="submission" date="2020-06" db="EMBL/GenBank/DDBJ databases">
        <title>Draft genome of Uliginosibacterium sp. IMCC34675.</title>
        <authorList>
            <person name="Song J."/>
        </authorList>
    </citation>
    <scope>NUCLEOTIDE SEQUENCE [LARGE SCALE GENOMIC DNA]</scope>
    <source>
        <strain evidence="8 9">IMCC34675</strain>
    </source>
</reference>
<dbReference type="NCBIfam" id="TIGR01334">
    <property type="entry name" value="modD"/>
    <property type="match status" value="1"/>
</dbReference>
<evidence type="ECO:0000256" key="2">
    <source>
        <dbReference type="ARBA" id="ARBA00019205"/>
    </source>
</evidence>
<gene>
    <name evidence="8" type="primary">modD</name>
    <name evidence="8" type="ORF">HJ583_006655</name>
</gene>
<dbReference type="InterPro" id="IPR027277">
    <property type="entry name" value="NadC/ModD"/>
</dbReference>
<dbReference type="PANTHER" id="PTHR32179">
    <property type="entry name" value="NICOTINATE-NUCLEOTIDE PYROPHOSPHORYLASE [CARBOXYLATING]"/>
    <property type="match status" value="1"/>
</dbReference>
<dbReference type="Proteomes" id="UP000778523">
    <property type="component" value="Unassembled WGS sequence"/>
</dbReference>
<name>A0ABX2IEX1_9RHOO</name>
<dbReference type="Gene3D" id="3.90.1170.20">
    <property type="entry name" value="Quinolinate phosphoribosyl transferase, N-terminal domain"/>
    <property type="match status" value="1"/>
</dbReference>
<proteinExistence type="inferred from homology"/>
<dbReference type="Pfam" id="PF02749">
    <property type="entry name" value="QRPTase_N"/>
    <property type="match status" value="1"/>
</dbReference>
<keyword evidence="3 5" id="KW-0328">Glycosyltransferase</keyword>
<dbReference type="PANTHER" id="PTHR32179:SF4">
    <property type="entry name" value="PYROPHOSPHORYLASE MODD-RELATED"/>
    <property type="match status" value="1"/>
</dbReference>
<feature type="domain" description="Quinolinate phosphoribosyl transferase N-terminal" evidence="7">
    <location>
        <begin position="22"/>
        <end position="105"/>
    </location>
</feature>
<dbReference type="InterPro" id="IPR022412">
    <property type="entry name" value="Quinolinate_PRibosylTrfase_N"/>
</dbReference>
<dbReference type="Pfam" id="PF01729">
    <property type="entry name" value="QRPTase_C"/>
    <property type="match status" value="1"/>
</dbReference>
<evidence type="ECO:0000256" key="4">
    <source>
        <dbReference type="ARBA" id="ARBA00022679"/>
    </source>
</evidence>
<keyword evidence="9" id="KW-1185">Reference proteome</keyword>
<feature type="domain" description="Quinolinate phosphoribosyl transferase C-terminal" evidence="6">
    <location>
        <begin position="108"/>
        <end position="276"/>
    </location>
</feature>
<comment type="caution">
    <text evidence="8">The sequence shown here is derived from an EMBL/GenBank/DDBJ whole genome shotgun (WGS) entry which is preliminary data.</text>
</comment>
<dbReference type="PIRSF" id="PIRSF006250">
    <property type="entry name" value="NadC_ModD"/>
    <property type="match status" value="1"/>
</dbReference>
<organism evidence="8 9">
    <name type="scientific">Uliginosibacterium aquaticum</name>
    <dbReference type="NCBI Taxonomy" id="2731212"/>
    <lineage>
        <taxon>Bacteria</taxon>
        <taxon>Pseudomonadati</taxon>
        <taxon>Pseudomonadota</taxon>
        <taxon>Betaproteobacteria</taxon>
        <taxon>Rhodocyclales</taxon>
        <taxon>Zoogloeaceae</taxon>
        <taxon>Uliginosibacterium</taxon>
    </lineage>
</organism>
<evidence type="ECO:0000313" key="8">
    <source>
        <dbReference type="EMBL" id="NSL54697.1"/>
    </source>
</evidence>
<dbReference type="InterPro" id="IPR036068">
    <property type="entry name" value="Nicotinate_pribotase-like_C"/>
</dbReference>
<accession>A0ABX2IEX1</accession>
<evidence type="ECO:0000259" key="7">
    <source>
        <dbReference type="Pfam" id="PF02749"/>
    </source>
</evidence>
<evidence type="ECO:0000259" key="6">
    <source>
        <dbReference type="Pfam" id="PF01729"/>
    </source>
</evidence>
<dbReference type="Gene3D" id="3.20.20.70">
    <property type="entry name" value="Aldolase class I"/>
    <property type="match status" value="1"/>
</dbReference>
<keyword evidence="4 5" id="KW-0808">Transferase</keyword>